<feature type="region of interest" description="Disordered" evidence="6">
    <location>
        <begin position="526"/>
        <end position="548"/>
    </location>
</feature>
<dbReference type="GO" id="GO:0004805">
    <property type="term" value="F:trehalose-phosphatase activity"/>
    <property type="evidence" value="ECO:0007669"/>
    <property type="project" value="TreeGrafter"/>
</dbReference>
<dbReference type="Proteomes" id="UP000011668">
    <property type="component" value="Unassembled WGS sequence"/>
</dbReference>
<name>L8WU94_THACA</name>
<evidence type="ECO:0000256" key="4">
    <source>
        <dbReference type="ARBA" id="ARBA00023004"/>
    </source>
</evidence>
<dbReference type="PANTHER" id="PTHR10788">
    <property type="entry name" value="TREHALOSE-6-PHOSPHATE SYNTHASE"/>
    <property type="match status" value="1"/>
</dbReference>
<dbReference type="CDD" id="cd02984">
    <property type="entry name" value="TRX_PICOT"/>
    <property type="match status" value="1"/>
</dbReference>
<dbReference type="HOGENOM" id="CLU_310168_0_0_1"/>
<evidence type="ECO:0000313" key="10">
    <source>
        <dbReference type="Proteomes" id="UP000011668"/>
    </source>
</evidence>
<dbReference type="CDD" id="cd03028">
    <property type="entry name" value="GRX_PICOT_like"/>
    <property type="match status" value="1"/>
</dbReference>
<evidence type="ECO:0000256" key="1">
    <source>
        <dbReference type="ARBA" id="ARBA00022676"/>
    </source>
</evidence>
<dbReference type="InterPro" id="IPR001830">
    <property type="entry name" value="Glyco_trans_20"/>
</dbReference>
<dbReference type="SUPFAM" id="SSF52833">
    <property type="entry name" value="Thioredoxin-like"/>
    <property type="match status" value="2"/>
</dbReference>
<dbReference type="InterPro" id="IPR033658">
    <property type="entry name" value="GRX_PICOT-like"/>
</dbReference>
<dbReference type="PROSITE" id="PS51352">
    <property type="entry name" value="THIOREDOXIN_2"/>
    <property type="match status" value="1"/>
</dbReference>
<dbReference type="FunFam" id="3.40.30.10:FF:000012">
    <property type="entry name" value="Monothiol glutaredoxin"/>
    <property type="match status" value="1"/>
</dbReference>
<dbReference type="GO" id="GO:0046872">
    <property type="term" value="F:metal ion binding"/>
    <property type="evidence" value="ECO:0007669"/>
    <property type="project" value="UniProtKB-KW"/>
</dbReference>
<sequence>MEGKEGQRLIVVSNRLPITISKDAKGEYHFKMSSGGLVSALSGCKKSMSFIWIGWTGLYIPPKDRALVDKRLMEEYSCQAVYLDDDLADRHYNGFSNSILWPLFHYHPGEMNFDEANWLAYRQANLKFAEAIRSLIRSGDMVWVQDYHLMLLPMLLRGLVDGPGKDGSLTQKELAKIKEGIVEDTPEVEHETLSDVKIGFFFHTSSHIPLIFVHRILPVRREILLGILYSDLIGFHTYDYARHFLSSCTRILGAPTMPNGIEFEGRYSQVGTFPIGIDPDQFVNVSERAKPGVKERVTALEQRFKGVKIIVGVDRLDYIKGVPQKLHALEVFLTEHPEWIGKVVLVQLAVPSRQDVEEYQNLRSTVNELVGRINGRFGTVEFMPIHFMHKSLAFDELCALYAVSDVCLVTSTRDGMNLVSVIGYMGRVCLLISPLAKVSYEYIACQQERQGAMILSEFAGAAQSLNGSIVVNPWDSQQVADAIHEAVTMSPETRAENHKKLFKVHYVTKYSAAYWGTSFVGEMSRLKPSQHPAAPPEIGGGQSTDREGEALEHGAVPTRFWMYVVFCAGQTSVGFTVTIITFLVIINLVTYVCYAWVLSDYKDPLNAYEDNSPFRAYCVSVDCPHVICHHQVRLFHLFTTMSQPENLYIVTSAEQFQQLLSADLERISLLNFWAEWAEPCKAMNEVVLELARQNPQLLTLQIEADFKANEDIAESFNVESVPTFLVLKGHNLLSRIDGADGPALTAAIKAHAHTVSRGLAASEKAPEAPAPTHEETPEELNERMRGLMNQSKVVLFMKGVPDAPRCGFSRQTVAILREQNVEFTHFDILTDESVRQGLKVLNNWPTFPQVIVNGELIGGLDVLKESIENGEFQELVKAQVKNMPNDDLSHTEAVPQINEILVSSVASPVILWWINRGFMAVRTLPCGGERIAPERMQNFLPAYNSYRSR</sequence>
<dbReference type="Gene3D" id="3.40.30.10">
    <property type="entry name" value="Glutaredoxin"/>
    <property type="match status" value="2"/>
</dbReference>
<dbReference type="Pfam" id="PF00085">
    <property type="entry name" value="Thioredoxin"/>
    <property type="match status" value="1"/>
</dbReference>
<reference evidence="9 10" key="1">
    <citation type="journal article" date="2013" name="Nat. Commun.">
        <title>The evolution and pathogenic mechanisms of the rice sheath blight pathogen.</title>
        <authorList>
            <person name="Zheng A."/>
            <person name="Lin R."/>
            <person name="Xu L."/>
            <person name="Qin P."/>
            <person name="Tang C."/>
            <person name="Ai P."/>
            <person name="Zhang D."/>
            <person name="Liu Y."/>
            <person name="Sun Z."/>
            <person name="Feng H."/>
            <person name="Wang Y."/>
            <person name="Chen Y."/>
            <person name="Liang X."/>
            <person name="Fu R."/>
            <person name="Li Q."/>
            <person name="Zhang J."/>
            <person name="Yu X."/>
            <person name="Xie Z."/>
            <person name="Ding L."/>
            <person name="Guan P."/>
            <person name="Tang J."/>
            <person name="Liang Y."/>
            <person name="Wang S."/>
            <person name="Deng Q."/>
            <person name="Li S."/>
            <person name="Zhu J."/>
            <person name="Wang L."/>
            <person name="Liu H."/>
            <person name="Li P."/>
        </authorList>
    </citation>
    <scope>NUCLEOTIDE SEQUENCE [LARGE SCALE GENOMIC DNA]</scope>
    <source>
        <strain evidence="10">AG-1 IA</strain>
    </source>
</reference>
<dbReference type="InterPro" id="IPR036249">
    <property type="entry name" value="Thioredoxin-like_sf"/>
</dbReference>
<keyword evidence="1" id="KW-0328">Glycosyltransferase</keyword>
<dbReference type="PANTHER" id="PTHR10788:SF106">
    <property type="entry name" value="BCDNA.GH08860"/>
    <property type="match status" value="1"/>
</dbReference>
<dbReference type="STRING" id="983506.L8WU94"/>
<dbReference type="GO" id="GO:0016491">
    <property type="term" value="F:oxidoreductase activity"/>
    <property type="evidence" value="ECO:0007669"/>
    <property type="project" value="UniProtKB-ARBA"/>
</dbReference>
<dbReference type="AlphaFoldDB" id="L8WU94"/>
<feature type="region of interest" description="Disordered" evidence="6">
    <location>
        <begin position="758"/>
        <end position="777"/>
    </location>
</feature>
<dbReference type="GO" id="GO:0005992">
    <property type="term" value="P:trehalose biosynthetic process"/>
    <property type="evidence" value="ECO:0007669"/>
    <property type="project" value="InterPro"/>
</dbReference>
<feature type="transmembrane region" description="Helical" evidence="7">
    <location>
        <begin position="573"/>
        <end position="597"/>
    </location>
</feature>
<dbReference type="Pfam" id="PF00982">
    <property type="entry name" value="Glyco_transf_20"/>
    <property type="match status" value="3"/>
</dbReference>
<evidence type="ECO:0000313" key="9">
    <source>
        <dbReference type="EMBL" id="ELU40347.1"/>
    </source>
</evidence>
<evidence type="ECO:0000256" key="7">
    <source>
        <dbReference type="SAM" id="Phobius"/>
    </source>
</evidence>
<gene>
    <name evidence="9" type="ORF">AG1IA_05617</name>
</gene>
<dbReference type="GO" id="GO:0034605">
    <property type="term" value="P:cellular response to heat"/>
    <property type="evidence" value="ECO:0007669"/>
    <property type="project" value="TreeGrafter"/>
</dbReference>
<evidence type="ECO:0000259" key="8">
    <source>
        <dbReference type="PROSITE" id="PS51352"/>
    </source>
</evidence>
<accession>L8WU94</accession>
<feature type="domain" description="Thioredoxin" evidence="8">
    <location>
        <begin position="647"/>
        <end position="753"/>
    </location>
</feature>
<dbReference type="OrthoDB" id="755951at2759"/>
<proteinExistence type="predicted"/>
<dbReference type="PROSITE" id="PS51354">
    <property type="entry name" value="GLUTAREDOXIN_2"/>
    <property type="match status" value="1"/>
</dbReference>
<dbReference type="GO" id="GO:0051536">
    <property type="term" value="F:iron-sulfur cluster binding"/>
    <property type="evidence" value="ECO:0007669"/>
    <property type="project" value="UniProtKB-KW"/>
</dbReference>
<keyword evidence="7" id="KW-0472">Membrane</keyword>
<comment type="caution">
    <text evidence="9">The sequence shown here is derived from an EMBL/GenBank/DDBJ whole genome shotgun (WGS) entry which is preliminary data.</text>
</comment>
<keyword evidence="7" id="KW-0812">Transmembrane</keyword>
<keyword evidence="5" id="KW-0411">Iron-sulfur</keyword>
<keyword evidence="3" id="KW-0479">Metal-binding</keyword>
<evidence type="ECO:0000256" key="3">
    <source>
        <dbReference type="ARBA" id="ARBA00022723"/>
    </source>
</evidence>
<evidence type="ECO:0000256" key="5">
    <source>
        <dbReference type="ARBA" id="ARBA00023014"/>
    </source>
</evidence>
<evidence type="ECO:0000256" key="2">
    <source>
        <dbReference type="ARBA" id="ARBA00022679"/>
    </source>
</evidence>
<dbReference type="FunFam" id="3.40.50.2000:FF:000010">
    <property type="entry name" value="Alpha,alpha-trehalose-phosphate synthase"/>
    <property type="match status" value="1"/>
</dbReference>
<dbReference type="SUPFAM" id="SSF53756">
    <property type="entry name" value="UDP-Glycosyltransferase/glycogen phosphorylase"/>
    <property type="match status" value="1"/>
</dbReference>
<protein>
    <submittedName>
        <fullName evidence="9">Alpha,alpha-trehalose-phosphate synthase TPS1 subunit</fullName>
    </submittedName>
</protein>
<dbReference type="GO" id="GO:0005829">
    <property type="term" value="C:cytosol"/>
    <property type="evidence" value="ECO:0007669"/>
    <property type="project" value="TreeGrafter"/>
</dbReference>
<dbReference type="CDD" id="cd03788">
    <property type="entry name" value="GT20_TPS"/>
    <property type="match status" value="1"/>
</dbReference>
<dbReference type="InterPro" id="IPR013766">
    <property type="entry name" value="Thioredoxin_domain"/>
</dbReference>
<dbReference type="EMBL" id="AFRT01001444">
    <property type="protein sequence ID" value="ELU40347.1"/>
    <property type="molecule type" value="Genomic_DNA"/>
</dbReference>
<dbReference type="Gene3D" id="3.40.50.2000">
    <property type="entry name" value="Glycogen Phosphorylase B"/>
    <property type="match status" value="2"/>
</dbReference>
<dbReference type="Pfam" id="PF00462">
    <property type="entry name" value="Glutaredoxin"/>
    <property type="match status" value="1"/>
</dbReference>
<dbReference type="GO" id="GO:0005946">
    <property type="term" value="C:alpha,alpha-trehalose-phosphate synthase complex (UDP-forming)"/>
    <property type="evidence" value="ECO:0007669"/>
    <property type="project" value="TreeGrafter"/>
</dbReference>
<dbReference type="FunFam" id="3.40.50.2000:FF:000035">
    <property type="entry name" value="Trehalose-6-phosphate synthase"/>
    <property type="match status" value="1"/>
</dbReference>
<keyword evidence="4" id="KW-0408">Iron</keyword>
<keyword evidence="7" id="KW-1133">Transmembrane helix</keyword>
<keyword evidence="2" id="KW-0808">Transferase</keyword>
<dbReference type="InterPro" id="IPR002109">
    <property type="entry name" value="Glutaredoxin"/>
</dbReference>
<evidence type="ECO:0000256" key="6">
    <source>
        <dbReference type="SAM" id="MobiDB-lite"/>
    </source>
</evidence>
<keyword evidence="10" id="KW-1185">Reference proteome</keyword>
<organism evidence="9 10">
    <name type="scientific">Thanatephorus cucumeris (strain AG1-IA)</name>
    <name type="common">Rice sheath blight fungus</name>
    <name type="synonym">Rhizoctonia solani</name>
    <dbReference type="NCBI Taxonomy" id="983506"/>
    <lineage>
        <taxon>Eukaryota</taxon>
        <taxon>Fungi</taxon>
        <taxon>Dikarya</taxon>
        <taxon>Basidiomycota</taxon>
        <taxon>Agaricomycotina</taxon>
        <taxon>Agaricomycetes</taxon>
        <taxon>Cantharellales</taxon>
        <taxon>Ceratobasidiaceae</taxon>
        <taxon>Rhizoctonia</taxon>
        <taxon>Rhizoctonia solani AG-1</taxon>
    </lineage>
</organism>
<dbReference type="GO" id="GO:0003825">
    <property type="term" value="F:alpha,alpha-trehalose-phosphate synthase (UDP-forming) activity"/>
    <property type="evidence" value="ECO:0007669"/>
    <property type="project" value="TreeGrafter"/>
</dbReference>